<dbReference type="STRING" id="580166.AUP43_13745"/>
<feature type="compositionally biased region" description="Gly residues" evidence="1">
    <location>
        <begin position="10"/>
        <end position="20"/>
    </location>
</feature>
<dbReference type="OrthoDB" id="7359157at2"/>
<keyword evidence="2" id="KW-0472">Membrane</keyword>
<name>A0A154VJT3_9PROT</name>
<dbReference type="EMBL" id="LPXN01000155">
    <property type="protein sequence ID" value="KZD01566.1"/>
    <property type="molecule type" value="Genomic_DNA"/>
</dbReference>
<evidence type="ECO:0000256" key="1">
    <source>
        <dbReference type="SAM" id="MobiDB-lite"/>
    </source>
</evidence>
<comment type="caution">
    <text evidence="3">The sequence shown here is derived from an EMBL/GenBank/DDBJ whole genome shotgun (WGS) entry which is preliminary data.</text>
</comment>
<dbReference type="AlphaFoldDB" id="A0A154VJT3"/>
<gene>
    <name evidence="3" type="ORF">AUP43_13745</name>
</gene>
<feature type="transmembrane region" description="Helical" evidence="2">
    <location>
        <begin position="31"/>
        <end position="50"/>
    </location>
</feature>
<protein>
    <submittedName>
        <fullName evidence="3">Uncharacterized protein</fullName>
    </submittedName>
</protein>
<evidence type="ECO:0000256" key="2">
    <source>
        <dbReference type="SAM" id="Phobius"/>
    </source>
</evidence>
<sequence length="394" mass="41771">MSNQQDWPGAAGGSRGPGSGKGTVGRIGNMLLLLSIVAVIGIVGFGYSLMQSQTVGESASTDPDTVLFPDLQAIPAAGTTLAIGANADRFSLVKRDDGWRLADWDEYPADSGKVEHMLRELSGMRGTRVAEGGMAGGGASTQDPLATAIPINIEGPDGEMVAAARIGAVVAAPGGAQITRTYIDRTSDNTVFLSDRPITLLADPLKWIDPVVLDIPRDRIQSVVTTDTEGKVLTIERQEQGDAFAPTEMPEGGRIAESWMMTRTAAALEKLQFSQVRSSESGISEDGLPFAKYVFVTREGLRISLDMFRLEGGAWTQIDADTVDGATSNARAEASRIEGRTDGWRFLLPEFMLGGLVTKTDEMIEQRPSGSSSTSPSAPASQPAPETENPATPR</sequence>
<evidence type="ECO:0000313" key="4">
    <source>
        <dbReference type="Proteomes" id="UP000076400"/>
    </source>
</evidence>
<evidence type="ECO:0000313" key="3">
    <source>
        <dbReference type="EMBL" id="KZD01566.1"/>
    </source>
</evidence>
<accession>A0A154VJT3</accession>
<feature type="region of interest" description="Disordered" evidence="1">
    <location>
        <begin position="1"/>
        <end position="20"/>
    </location>
</feature>
<organism evidence="3 4">
    <name type="scientific">Oceanibaculum pacificum</name>
    <dbReference type="NCBI Taxonomy" id="580166"/>
    <lineage>
        <taxon>Bacteria</taxon>
        <taxon>Pseudomonadati</taxon>
        <taxon>Pseudomonadota</taxon>
        <taxon>Alphaproteobacteria</taxon>
        <taxon>Rhodospirillales</taxon>
        <taxon>Oceanibaculaceae</taxon>
        <taxon>Oceanibaculum</taxon>
    </lineage>
</organism>
<keyword evidence="2" id="KW-1133">Transmembrane helix</keyword>
<feature type="region of interest" description="Disordered" evidence="1">
    <location>
        <begin position="359"/>
        <end position="394"/>
    </location>
</feature>
<dbReference type="Proteomes" id="UP000076400">
    <property type="component" value="Unassembled WGS sequence"/>
</dbReference>
<keyword evidence="4" id="KW-1185">Reference proteome</keyword>
<reference evidence="3 4" key="1">
    <citation type="submission" date="2015-12" db="EMBL/GenBank/DDBJ databases">
        <title>Genome sequence of Oceanibaculum pacificum MCCC 1A02656.</title>
        <authorList>
            <person name="Lu L."/>
            <person name="Lai Q."/>
            <person name="Shao Z."/>
            <person name="Qian P."/>
        </authorList>
    </citation>
    <scope>NUCLEOTIDE SEQUENCE [LARGE SCALE GENOMIC DNA]</scope>
    <source>
        <strain evidence="3 4">MCCC 1A02656</strain>
    </source>
</reference>
<dbReference type="RefSeq" id="WP_067559645.1">
    <property type="nucleotide sequence ID" value="NZ_LPXN01000155.1"/>
</dbReference>
<keyword evidence="2" id="KW-0812">Transmembrane</keyword>
<feature type="compositionally biased region" description="Low complexity" evidence="1">
    <location>
        <begin position="368"/>
        <end position="385"/>
    </location>
</feature>
<proteinExistence type="predicted"/>